<sequence length="303" mass="33521">MTAQNRGTRITKLLGQIKKHYKPVGVTKDRTLIEHLIFACLLENSPHEAAEEAFERLKTEYFDWNEVRVSTKRELAETLKTLNDPETAAERLKRTLHSVFESVYVYDLEHLKKQNLGQATKTIEKYEGTSPFTVAFVTQNALGGHAIPANQGLLTAFLVFDIISQKEADGWHIPGLERAVPKSKGVEMATILHQLGVEVGKNPYGQTAKKALLAIDPDSKSRLPKKPAPEPEPPKPKKKKKVAKKVAGGATPTKKKKKVKKTAAADDAPTKKKVKKKVAKKATGSGTKKVAGKKKKKVKRKPK</sequence>
<feature type="compositionally biased region" description="Basic residues" evidence="1">
    <location>
        <begin position="271"/>
        <end position="280"/>
    </location>
</feature>
<dbReference type="InterPro" id="IPR023170">
    <property type="entry name" value="HhH_base_excis_C"/>
</dbReference>
<reference evidence="2" key="1">
    <citation type="submission" date="2022-06" db="EMBL/GenBank/DDBJ databases">
        <title>Aeoliella straminimaris, a novel planctomycete from sediments.</title>
        <authorList>
            <person name="Vitorino I.R."/>
            <person name="Lage O.M."/>
        </authorList>
    </citation>
    <scope>NUCLEOTIDE SEQUENCE</scope>
    <source>
        <strain evidence="2">ICT_H6.2</strain>
    </source>
</reference>
<dbReference type="GO" id="GO:0003824">
    <property type="term" value="F:catalytic activity"/>
    <property type="evidence" value="ECO:0007669"/>
    <property type="project" value="InterPro"/>
</dbReference>
<evidence type="ECO:0000256" key="1">
    <source>
        <dbReference type="SAM" id="MobiDB-lite"/>
    </source>
</evidence>
<organism evidence="2 3">
    <name type="scientific">Aeoliella straminimaris</name>
    <dbReference type="NCBI Taxonomy" id="2954799"/>
    <lineage>
        <taxon>Bacteria</taxon>
        <taxon>Pseudomonadati</taxon>
        <taxon>Planctomycetota</taxon>
        <taxon>Planctomycetia</taxon>
        <taxon>Pirellulales</taxon>
        <taxon>Lacipirellulaceae</taxon>
        <taxon>Aeoliella</taxon>
    </lineage>
</organism>
<evidence type="ECO:0008006" key="4">
    <source>
        <dbReference type="Google" id="ProtNLM"/>
    </source>
</evidence>
<dbReference type="EMBL" id="JAMXLR010000077">
    <property type="protein sequence ID" value="MCO6046754.1"/>
    <property type="molecule type" value="Genomic_DNA"/>
</dbReference>
<evidence type="ECO:0000313" key="3">
    <source>
        <dbReference type="Proteomes" id="UP001155241"/>
    </source>
</evidence>
<dbReference type="Gene3D" id="1.10.340.30">
    <property type="entry name" value="Hypothetical protein, domain 2"/>
    <property type="match status" value="1"/>
</dbReference>
<keyword evidence="3" id="KW-1185">Reference proteome</keyword>
<evidence type="ECO:0000313" key="2">
    <source>
        <dbReference type="EMBL" id="MCO6046754.1"/>
    </source>
</evidence>
<proteinExistence type="predicted"/>
<comment type="caution">
    <text evidence="2">The sequence shown here is derived from an EMBL/GenBank/DDBJ whole genome shotgun (WGS) entry which is preliminary data.</text>
</comment>
<gene>
    <name evidence="2" type="ORF">NG895_22890</name>
</gene>
<protein>
    <recommendedName>
        <fullName evidence="4">Endonuclease III</fullName>
    </recommendedName>
</protein>
<name>A0A9X2JKK4_9BACT</name>
<feature type="compositionally biased region" description="Basic residues" evidence="1">
    <location>
        <begin position="290"/>
        <end position="303"/>
    </location>
</feature>
<dbReference type="Proteomes" id="UP001155241">
    <property type="component" value="Unassembled WGS sequence"/>
</dbReference>
<dbReference type="AlphaFoldDB" id="A0A9X2JKK4"/>
<dbReference type="InterPro" id="IPR011257">
    <property type="entry name" value="DNA_glycosylase"/>
</dbReference>
<dbReference type="GO" id="GO:0006281">
    <property type="term" value="P:DNA repair"/>
    <property type="evidence" value="ECO:0007669"/>
    <property type="project" value="InterPro"/>
</dbReference>
<feature type="compositionally biased region" description="Basic and acidic residues" evidence="1">
    <location>
        <begin position="217"/>
        <end position="235"/>
    </location>
</feature>
<dbReference type="RefSeq" id="WP_252854868.1">
    <property type="nucleotide sequence ID" value="NZ_JAMXLR010000077.1"/>
</dbReference>
<accession>A0A9X2JKK4</accession>
<dbReference type="SUPFAM" id="SSF48150">
    <property type="entry name" value="DNA-glycosylase"/>
    <property type="match status" value="1"/>
</dbReference>
<dbReference type="Gene3D" id="1.10.1670.10">
    <property type="entry name" value="Helix-hairpin-Helix base-excision DNA repair enzymes (C-terminal)"/>
    <property type="match status" value="1"/>
</dbReference>
<feature type="region of interest" description="Disordered" evidence="1">
    <location>
        <begin position="215"/>
        <end position="303"/>
    </location>
</feature>